<sequence length="71" mass="7927">MNQALVLCFLVPEPGKDHCKIEMKEIKGSLDNVFYRDEHRSNSIVKCSKAVDSTFAALALSIIMGQIETKN</sequence>
<name>A0A976IGC6_BRELC</name>
<gene>
    <name evidence="1" type="ORF">CCR75_001167</name>
</gene>
<evidence type="ECO:0000313" key="1">
    <source>
        <dbReference type="EMBL" id="TDH70771.1"/>
    </source>
</evidence>
<organism evidence="1 2">
    <name type="scientific">Bremia lactucae</name>
    <name type="common">Lettuce downy mildew</name>
    <dbReference type="NCBI Taxonomy" id="4779"/>
    <lineage>
        <taxon>Eukaryota</taxon>
        <taxon>Sar</taxon>
        <taxon>Stramenopiles</taxon>
        <taxon>Oomycota</taxon>
        <taxon>Peronosporomycetes</taxon>
        <taxon>Peronosporales</taxon>
        <taxon>Peronosporaceae</taxon>
        <taxon>Bremia</taxon>
    </lineage>
</organism>
<accession>A0A976IGC6</accession>
<dbReference type="RefSeq" id="XP_067820270.1">
    <property type="nucleotide sequence ID" value="XM_067959272.1"/>
</dbReference>
<reference evidence="1 2" key="1">
    <citation type="journal article" date="2021" name="Genome Biol.">
        <title>AFLAP: assembly-free linkage analysis pipeline using k-mers from genome sequencing data.</title>
        <authorList>
            <person name="Fletcher K."/>
            <person name="Zhang L."/>
            <person name="Gil J."/>
            <person name="Han R."/>
            <person name="Cavanaugh K."/>
            <person name="Michelmore R."/>
        </authorList>
    </citation>
    <scope>NUCLEOTIDE SEQUENCE [LARGE SCALE GENOMIC DNA]</scope>
    <source>
        <strain evidence="1 2">SF5</strain>
    </source>
</reference>
<proteinExistence type="predicted"/>
<dbReference type="GeneID" id="94344943"/>
<keyword evidence="2" id="KW-1185">Reference proteome</keyword>
<dbReference type="KEGG" id="blac:94344943"/>
<evidence type="ECO:0000313" key="2">
    <source>
        <dbReference type="Proteomes" id="UP000294530"/>
    </source>
</evidence>
<protein>
    <submittedName>
        <fullName evidence="1">Uncharacterized protein</fullName>
    </submittedName>
</protein>
<comment type="caution">
    <text evidence="1">The sequence shown here is derived from an EMBL/GenBank/DDBJ whole genome shotgun (WGS) entry which is preliminary data.</text>
</comment>
<dbReference type="AlphaFoldDB" id="A0A976IGC6"/>
<dbReference type="Proteomes" id="UP000294530">
    <property type="component" value="Unassembled WGS sequence"/>
</dbReference>
<dbReference type="EMBL" id="SHOA02000001">
    <property type="protein sequence ID" value="TDH70771.1"/>
    <property type="molecule type" value="Genomic_DNA"/>
</dbReference>